<evidence type="ECO:0000313" key="4">
    <source>
        <dbReference type="Proteomes" id="UP000196877"/>
    </source>
</evidence>
<feature type="domain" description="Gfo/Idh/MocA-like oxidoreductase C-terminal" evidence="2">
    <location>
        <begin position="1"/>
        <end position="96"/>
    </location>
</feature>
<dbReference type="Proteomes" id="UP000196877">
    <property type="component" value="Chromosome"/>
</dbReference>
<evidence type="ECO:0000256" key="1">
    <source>
        <dbReference type="ARBA" id="ARBA00010928"/>
    </source>
</evidence>
<protein>
    <submittedName>
        <fullName evidence="3">Glucose-6-phosphate 3-dehydrogenase</fullName>
        <ecNumber evidence="3">1.1.1.361</ecNumber>
    </submittedName>
</protein>
<dbReference type="EC" id="1.1.1.361" evidence="3"/>
<comment type="similarity">
    <text evidence="1">Belongs to the Gfo/Idh/MocA family.</text>
</comment>
<dbReference type="Pfam" id="PF02894">
    <property type="entry name" value="GFO_IDH_MocA_C"/>
    <property type="match status" value="1"/>
</dbReference>
<keyword evidence="3" id="KW-0560">Oxidoreductase</keyword>
<keyword evidence="4" id="KW-1185">Reference proteome</keyword>
<accession>A0ABM6LCV6</accession>
<proteinExistence type="inferred from homology"/>
<dbReference type="GO" id="GO:0103074">
    <property type="term" value="F:glucose-6-phosphate 3-dehydrogenase activity"/>
    <property type="evidence" value="ECO:0007669"/>
    <property type="project" value="UniProtKB-EC"/>
</dbReference>
<sequence length="116" mass="13608">MITSKCTKTDECGFSIEVNGQNGVFYYHSRQKNQFLLRTGLSEQMITMPDTWLTDPENEFYGWADSFRVQLIQWMNGIRDRNFASLATFEDGYKTQFYLNEFFNKGQQLSLSKQAN</sequence>
<gene>
    <name evidence="3" type="ORF">S101395_00446</name>
</gene>
<evidence type="ECO:0000259" key="2">
    <source>
        <dbReference type="Pfam" id="PF02894"/>
    </source>
</evidence>
<organism evidence="3 4">
    <name type="scientific">Bacillus sonorensis</name>
    <dbReference type="NCBI Taxonomy" id="119858"/>
    <lineage>
        <taxon>Bacteria</taxon>
        <taxon>Bacillati</taxon>
        <taxon>Bacillota</taxon>
        <taxon>Bacilli</taxon>
        <taxon>Bacillales</taxon>
        <taxon>Bacillaceae</taxon>
        <taxon>Bacillus</taxon>
    </lineage>
</organism>
<evidence type="ECO:0000313" key="3">
    <source>
        <dbReference type="EMBL" id="ASB87001.1"/>
    </source>
</evidence>
<reference evidence="3 4" key="1">
    <citation type="submission" date="2017-06" db="EMBL/GenBank/DDBJ databases">
        <title>Genome sequence of Bacillus sonorensis strain SRCM101395.</title>
        <authorList>
            <person name="Cho S.H."/>
        </authorList>
    </citation>
    <scope>NUCLEOTIDE SEQUENCE [LARGE SCALE GENOMIC DNA]</scope>
    <source>
        <strain evidence="3 4">SRCM101395</strain>
    </source>
</reference>
<name>A0ABM6LCV6_9BACI</name>
<dbReference type="InterPro" id="IPR004104">
    <property type="entry name" value="Gfo/Idh/MocA-like_OxRdtase_C"/>
</dbReference>
<dbReference type="Gene3D" id="3.30.360.10">
    <property type="entry name" value="Dihydrodipicolinate Reductase, domain 2"/>
    <property type="match status" value="1"/>
</dbReference>
<dbReference type="EMBL" id="CP021920">
    <property type="protein sequence ID" value="ASB87001.1"/>
    <property type="molecule type" value="Genomic_DNA"/>
</dbReference>